<evidence type="ECO:0000256" key="7">
    <source>
        <dbReference type="ARBA" id="ARBA00022908"/>
    </source>
</evidence>
<feature type="domain" description="Core-binding (CB)" evidence="13">
    <location>
        <begin position="5"/>
        <end position="110"/>
    </location>
</feature>
<dbReference type="PROSITE" id="PS51900">
    <property type="entry name" value="CB"/>
    <property type="match status" value="1"/>
</dbReference>
<evidence type="ECO:0000259" key="13">
    <source>
        <dbReference type="PROSITE" id="PS51900"/>
    </source>
</evidence>
<evidence type="ECO:0000256" key="2">
    <source>
        <dbReference type="ARBA" id="ARBA00004496"/>
    </source>
</evidence>
<dbReference type="PROSITE" id="PS51898">
    <property type="entry name" value="TYR_RECOMBINASE"/>
    <property type="match status" value="1"/>
</dbReference>
<evidence type="ECO:0000256" key="9">
    <source>
        <dbReference type="ARBA" id="ARBA00023172"/>
    </source>
</evidence>
<gene>
    <name evidence="14" type="primary">xerC</name>
    <name evidence="14" type="ORF">CM240_3262</name>
</gene>
<keyword evidence="6" id="KW-0159">Chromosome partition</keyword>
<dbReference type="SUPFAM" id="SSF56349">
    <property type="entry name" value="DNA breaking-rejoining enzymes"/>
    <property type="match status" value="1"/>
</dbReference>
<dbReference type="AlphaFoldDB" id="W6S383"/>
<dbReference type="Gene3D" id="1.10.443.10">
    <property type="entry name" value="Intergrase catalytic core"/>
    <property type="match status" value="1"/>
</dbReference>
<evidence type="ECO:0000259" key="12">
    <source>
        <dbReference type="PROSITE" id="PS51898"/>
    </source>
</evidence>
<evidence type="ECO:0000256" key="1">
    <source>
        <dbReference type="ARBA" id="ARBA00003283"/>
    </source>
</evidence>
<dbReference type="RefSeq" id="WP_044040546.1">
    <property type="nucleotide sequence ID" value="NZ_HG917869.1"/>
</dbReference>
<protein>
    <submittedName>
        <fullName evidence="14">Tyrosine recombinase XerC</fullName>
    </submittedName>
</protein>
<proteinExistence type="inferred from homology"/>
<evidence type="ECO:0000256" key="6">
    <source>
        <dbReference type="ARBA" id="ARBA00022829"/>
    </source>
</evidence>
<keyword evidence="15" id="KW-1185">Reference proteome</keyword>
<dbReference type="GO" id="GO:0003677">
    <property type="term" value="F:DNA binding"/>
    <property type="evidence" value="ECO:0007669"/>
    <property type="project" value="UniProtKB-UniRule"/>
</dbReference>
<feature type="domain" description="Tyr recombinase" evidence="12">
    <location>
        <begin position="131"/>
        <end position="312"/>
    </location>
</feature>
<keyword evidence="4" id="KW-0963">Cytoplasm</keyword>
<dbReference type="HOGENOM" id="CLU_027562_9_6_9"/>
<dbReference type="GO" id="GO:0015074">
    <property type="term" value="P:DNA integration"/>
    <property type="evidence" value="ECO:0007669"/>
    <property type="project" value="UniProtKB-KW"/>
</dbReference>
<reference evidence="14 15" key="1">
    <citation type="submission" date="2013-11" db="EMBL/GenBank/DDBJ databases">
        <title>Complete genome sequence of Clostridum sp. M2/40.</title>
        <authorList>
            <person name="Wibberg D."/>
            <person name="Puehler A."/>
            <person name="Schlueter A."/>
        </authorList>
    </citation>
    <scope>NUCLEOTIDE SEQUENCE [LARGE SCALE GENOMIC DNA]</scope>
    <source>
        <strain evidence="15">M2/40</strain>
    </source>
</reference>
<dbReference type="GO" id="GO:0051301">
    <property type="term" value="P:cell division"/>
    <property type="evidence" value="ECO:0007669"/>
    <property type="project" value="UniProtKB-KW"/>
</dbReference>
<dbReference type="InterPro" id="IPR004107">
    <property type="entry name" value="Integrase_SAM-like_N"/>
</dbReference>
<name>W6S383_9CLOT</name>
<dbReference type="eggNOG" id="COG4974">
    <property type="taxonomic scope" value="Bacteria"/>
</dbReference>
<dbReference type="InterPro" id="IPR013762">
    <property type="entry name" value="Integrase-like_cat_sf"/>
</dbReference>
<accession>W6S383</accession>
<comment type="similarity">
    <text evidence="3">Belongs to the 'phage' integrase family.</text>
</comment>
<dbReference type="PANTHER" id="PTHR30349:SF77">
    <property type="entry name" value="TYROSINE RECOMBINASE XERC"/>
    <property type="match status" value="1"/>
</dbReference>
<dbReference type="PANTHER" id="PTHR30349">
    <property type="entry name" value="PHAGE INTEGRASE-RELATED"/>
    <property type="match status" value="1"/>
</dbReference>
<sequence>MKETIKLPSILEEFLHYLTSVQGRAAGTVNGYCSDLILFLRYMKKEKISSLSNISIDYITIADIDKKFINSITIEDIHNFIKYLDTTKGNKNTTRSRKITSIRVFYKYLLNIGAIDTNITEDLKTPKKTKTMPVYLSEYEANNLLNIIDYSHTVNRERDYCIYTLLLNLGLRISELLNIKFKDIYNDSIKILGKGNKERIVFLNEVSQHSINQYLKVRNKKWNNDLEDYLFISTRGAKLNPRTVQLSIKKYCSMANINEDCTPHKLRHTMATLLLKNGTDVRTLQRILDHESLNTVSIYTHVNDEDVRRAIEGNPLNRR</sequence>
<evidence type="ECO:0000256" key="8">
    <source>
        <dbReference type="ARBA" id="ARBA00023125"/>
    </source>
</evidence>
<dbReference type="GO" id="GO:0007059">
    <property type="term" value="P:chromosome segregation"/>
    <property type="evidence" value="ECO:0007669"/>
    <property type="project" value="UniProtKB-KW"/>
</dbReference>
<dbReference type="InterPro" id="IPR002104">
    <property type="entry name" value="Integrase_catalytic"/>
</dbReference>
<evidence type="ECO:0000256" key="5">
    <source>
        <dbReference type="ARBA" id="ARBA00022618"/>
    </source>
</evidence>
<evidence type="ECO:0000256" key="3">
    <source>
        <dbReference type="ARBA" id="ARBA00008857"/>
    </source>
</evidence>
<dbReference type="EMBL" id="HG917869">
    <property type="protein sequence ID" value="CDM70379.1"/>
    <property type="molecule type" value="Genomic_DNA"/>
</dbReference>
<comment type="function">
    <text evidence="1">Site-specific tyrosine recombinase, which acts by catalyzing the cutting and rejoining of the recombining DNA molecules.</text>
</comment>
<dbReference type="Pfam" id="PF00589">
    <property type="entry name" value="Phage_integrase"/>
    <property type="match status" value="1"/>
</dbReference>
<keyword evidence="7" id="KW-0229">DNA integration</keyword>
<keyword evidence="10" id="KW-0131">Cell cycle</keyword>
<organism evidence="14 15">
    <name type="scientific">Clostridium bornimense</name>
    <dbReference type="NCBI Taxonomy" id="1216932"/>
    <lineage>
        <taxon>Bacteria</taxon>
        <taxon>Bacillati</taxon>
        <taxon>Bacillota</taxon>
        <taxon>Clostridia</taxon>
        <taxon>Eubacteriales</taxon>
        <taxon>Clostridiaceae</taxon>
        <taxon>Clostridium</taxon>
    </lineage>
</organism>
<dbReference type="PATRIC" id="fig|1216932.3.peg.3235"/>
<evidence type="ECO:0000256" key="4">
    <source>
        <dbReference type="ARBA" id="ARBA00022490"/>
    </source>
</evidence>
<dbReference type="Gene3D" id="1.10.150.130">
    <property type="match status" value="1"/>
</dbReference>
<dbReference type="InterPro" id="IPR050090">
    <property type="entry name" value="Tyrosine_recombinase_XerCD"/>
</dbReference>
<dbReference type="GO" id="GO:0006310">
    <property type="term" value="P:DNA recombination"/>
    <property type="evidence" value="ECO:0007669"/>
    <property type="project" value="UniProtKB-KW"/>
</dbReference>
<evidence type="ECO:0000256" key="10">
    <source>
        <dbReference type="ARBA" id="ARBA00023306"/>
    </source>
</evidence>
<comment type="subcellular location">
    <subcellularLocation>
        <location evidence="2">Cytoplasm</location>
    </subcellularLocation>
</comment>
<dbReference type="Proteomes" id="UP000019426">
    <property type="component" value="Chromosome M2/40_rep2"/>
</dbReference>
<dbReference type="GO" id="GO:0005737">
    <property type="term" value="C:cytoplasm"/>
    <property type="evidence" value="ECO:0007669"/>
    <property type="project" value="UniProtKB-SubCell"/>
</dbReference>
<dbReference type="STRING" id="1216932.CM240_3262"/>
<dbReference type="OrthoDB" id="283809at2"/>
<dbReference type="InterPro" id="IPR044068">
    <property type="entry name" value="CB"/>
</dbReference>
<dbReference type="InterPro" id="IPR010998">
    <property type="entry name" value="Integrase_recombinase_N"/>
</dbReference>
<dbReference type="InterPro" id="IPR011010">
    <property type="entry name" value="DNA_brk_join_enz"/>
</dbReference>
<dbReference type="KEGG" id="clt:CM240_3262"/>
<keyword evidence="5" id="KW-0132">Cell division</keyword>
<evidence type="ECO:0000313" key="14">
    <source>
        <dbReference type="EMBL" id="CDM70379.1"/>
    </source>
</evidence>
<keyword evidence="9" id="KW-0233">DNA recombination</keyword>
<keyword evidence="8 11" id="KW-0238">DNA-binding</keyword>
<evidence type="ECO:0000313" key="15">
    <source>
        <dbReference type="Proteomes" id="UP000019426"/>
    </source>
</evidence>
<dbReference type="Pfam" id="PF02899">
    <property type="entry name" value="Phage_int_SAM_1"/>
    <property type="match status" value="1"/>
</dbReference>
<evidence type="ECO:0000256" key="11">
    <source>
        <dbReference type="PROSITE-ProRule" id="PRU01248"/>
    </source>
</evidence>